<dbReference type="InterPro" id="IPR011989">
    <property type="entry name" value="ARM-like"/>
</dbReference>
<evidence type="ECO:0000256" key="4">
    <source>
        <dbReference type="SAM" id="MobiDB-lite"/>
    </source>
</evidence>
<evidence type="ECO:0000313" key="5">
    <source>
        <dbReference type="EMBL" id="KAL1304080.1"/>
    </source>
</evidence>
<organism evidence="5 6">
    <name type="scientific">Neodothiora populina</name>
    <dbReference type="NCBI Taxonomy" id="2781224"/>
    <lineage>
        <taxon>Eukaryota</taxon>
        <taxon>Fungi</taxon>
        <taxon>Dikarya</taxon>
        <taxon>Ascomycota</taxon>
        <taxon>Pezizomycotina</taxon>
        <taxon>Dothideomycetes</taxon>
        <taxon>Dothideomycetidae</taxon>
        <taxon>Dothideales</taxon>
        <taxon>Dothioraceae</taxon>
        <taxon>Neodothiora</taxon>
    </lineage>
</organism>
<sequence>MMSLLARSLPSPGTQQAIKEVDSLLARLRTDLTKHDLSAQDQKVSLEKLKVLGRQPSNSGAIFAEDGISLLCTYAFDQNDLDVAHEASRCLANAMLLSEPSRQVFLDLGYAEKAVKCLAKDDRDDEFLLSRIIFLLTYGTTVDLTVLVRDLGLAKNICKNIASHARRLEDPNEPRHPMDDMALAETLKLLFNVTAKVPELAENFADSVADLFTILTSREFPSLPLQSPVDLILNALMNLDIPPRCASNHAYTERLLGLLESCVTNYPERELDKAAMPLVTLLRKFYTAASQENKQTMQARLLPDDSARSQPLGKDDSLPSRLLRLSASASLLQLHQNISTLLFELSDSDATKFIHNIGYGYAAGFLASNNIDVPQSAMQNGSASGTTTSSNVTEINDDSDDDINPITGQRRAAEPVDDLPEMTQEEKEREAERLFVLFERLRATGVVDVKNPVQQAMDEGRFEELDD</sequence>
<dbReference type="SUPFAM" id="SSF48371">
    <property type="entry name" value="ARM repeat"/>
    <property type="match status" value="1"/>
</dbReference>
<dbReference type="Proteomes" id="UP001562354">
    <property type="component" value="Unassembled WGS sequence"/>
</dbReference>
<name>A0ABR3PD47_9PEZI</name>
<dbReference type="InterPro" id="IPR016024">
    <property type="entry name" value="ARM-type_fold"/>
</dbReference>
<keyword evidence="2" id="KW-0344">Guanine-nucleotide releasing factor</keyword>
<evidence type="ECO:0000313" key="6">
    <source>
        <dbReference type="Proteomes" id="UP001562354"/>
    </source>
</evidence>
<dbReference type="InterPro" id="IPR019318">
    <property type="entry name" value="Gua_nucleotide_exch_fac_Ric8"/>
</dbReference>
<dbReference type="PANTHER" id="PTHR12425:SF5">
    <property type="entry name" value="SYNEMBRYN"/>
    <property type="match status" value="1"/>
</dbReference>
<keyword evidence="3" id="KW-0143">Chaperone</keyword>
<gene>
    <name evidence="5" type="ORF">AAFC00_000515</name>
</gene>
<feature type="region of interest" description="Disordered" evidence="4">
    <location>
        <begin position="377"/>
        <end position="428"/>
    </location>
</feature>
<evidence type="ECO:0000256" key="3">
    <source>
        <dbReference type="ARBA" id="ARBA00023186"/>
    </source>
</evidence>
<dbReference type="RefSeq" id="XP_069200355.1">
    <property type="nucleotide sequence ID" value="XM_069344971.1"/>
</dbReference>
<accession>A0ABR3PD47</accession>
<dbReference type="Pfam" id="PF10165">
    <property type="entry name" value="Ric8"/>
    <property type="match status" value="1"/>
</dbReference>
<feature type="compositionally biased region" description="Low complexity" evidence="4">
    <location>
        <begin position="380"/>
        <end position="393"/>
    </location>
</feature>
<reference evidence="5 6" key="1">
    <citation type="submission" date="2024-07" db="EMBL/GenBank/DDBJ databases">
        <title>Draft sequence of the Neodothiora populina.</title>
        <authorList>
            <person name="Drown D.D."/>
            <person name="Schuette U.S."/>
            <person name="Buechlein A.B."/>
            <person name="Rusch D.R."/>
            <person name="Winton L.W."/>
            <person name="Adams G.A."/>
        </authorList>
    </citation>
    <scope>NUCLEOTIDE SEQUENCE [LARGE SCALE GENOMIC DNA]</scope>
    <source>
        <strain evidence="5 6">CPC 39397</strain>
    </source>
</reference>
<dbReference type="PANTHER" id="PTHR12425">
    <property type="entry name" value="SYNEMBRYN"/>
    <property type="match status" value="1"/>
</dbReference>
<keyword evidence="6" id="KW-1185">Reference proteome</keyword>
<comment type="caution">
    <text evidence="5">The sequence shown here is derived from an EMBL/GenBank/DDBJ whole genome shotgun (WGS) entry which is preliminary data.</text>
</comment>
<dbReference type="GeneID" id="95974218"/>
<comment type="similarity">
    <text evidence="1">Belongs to the synembryn family.</text>
</comment>
<dbReference type="Gene3D" id="1.25.10.10">
    <property type="entry name" value="Leucine-rich Repeat Variant"/>
    <property type="match status" value="1"/>
</dbReference>
<protein>
    <submittedName>
        <fullName evidence="5">Uncharacterized protein</fullName>
    </submittedName>
</protein>
<dbReference type="EMBL" id="JBFMKM010000009">
    <property type="protein sequence ID" value="KAL1304080.1"/>
    <property type="molecule type" value="Genomic_DNA"/>
</dbReference>
<evidence type="ECO:0000256" key="2">
    <source>
        <dbReference type="ARBA" id="ARBA00022658"/>
    </source>
</evidence>
<proteinExistence type="inferred from homology"/>
<evidence type="ECO:0000256" key="1">
    <source>
        <dbReference type="ARBA" id="ARBA00009049"/>
    </source>
</evidence>